<dbReference type="Proteomes" id="UP000175829">
    <property type="component" value="Unassembled WGS sequence"/>
</dbReference>
<dbReference type="EMBL" id="LJGV01000022">
    <property type="protein sequence ID" value="OEU98507.1"/>
    <property type="molecule type" value="Genomic_DNA"/>
</dbReference>
<dbReference type="Pfam" id="PF11387">
    <property type="entry name" value="DUF2795"/>
    <property type="match status" value="1"/>
</dbReference>
<sequence length="131" mass="14684">MQENDKNGPIQDDEAKKRLRGELRSNREEGREMEPSGEDQPEPFRDPQALRTGGTPAGMTPRDVELRSEIAQYLGRHLYPTGRAEVLDALRAEHAPDRLVDMAAGLPADTRFRNVQELAQALGLHTESRRG</sequence>
<dbReference type="RefSeq" id="WP_019355401.1">
    <property type="nucleotide sequence ID" value="NZ_LJGV01000022.1"/>
</dbReference>
<accession>A0A1E7K3K9</accession>
<evidence type="ECO:0008006" key="4">
    <source>
        <dbReference type="Google" id="ProtNLM"/>
    </source>
</evidence>
<evidence type="ECO:0000313" key="3">
    <source>
        <dbReference type="Proteomes" id="UP000175829"/>
    </source>
</evidence>
<evidence type="ECO:0000256" key="1">
    <source>
        <dbReference type="SAM" id="MobiDB-lite"/>
    </source>
</evidence>
<organism evidence="2 3">
    <name type="scientific">Streptomyces qinglanensis</name>
    <dbReference type="NCBI Taxonomy" id="943816"/>
    <lineage>
        <taxon>Bacteria</taxon>
        <taxon>Bacillati</taxon>
        <taxon>Actinomycetota</taxon>
        <taxon>Actinomycetes</taxon>
        <taxon>Kitasatosporales</taxon>
        <taxon>Streptomycetaceae</taxon>
        <taxon>Streptomyces</taxon>
    </lineage>
</organism>
<feature type="region of interest" description="Disordered" evidence="1">
    <location>
        <begin position="1"/>
        <end position="63"/>
    </location>
</feature>
<protein>
    <recommendedName>
        <fullName evidence="4">DUF2795 domain-containing protein</fullName>
    </recommendedName>
</protein>
<name>A0A1E7K3K9_9ACTN</name>
<dbReference type="InterPro" id="IPR021527">
    <property type="entry name" value="DUF2795"/>
</dbReference>
<evidence type="ECO:0000313" key="2">
    <source>
        <dbReference type="EMBL" id="OEU98507.1"/>
    </source>
</evidence>
<dbReference type="PATRIC" id="fig|943816.4.peg.1938"/>
<proteinExistence type="predicted"/>
<dbReference type="AlphaFoldDB" id="A0A1E7K3K9"/>
<comment type="caution">
    <text evidence="2">The sequence shown here is derived from an EMBL/GenBank/DDBJ whole genome shotgun (WGS) entry which is preliminary data.</text>
</comment>
<reference evidence="2 3" key="1">
    <citation type="journal article" date="2016" name="Front. Microbiol.">
        <title>Comparative Genomics Analysis of Streptomyces Species Reveals Their Adaptation to the Marine Environment and Their Diversity at the Genomic Level.</title>
        <authorList>
            <person name="Tian X."/>
            <person name="Zhang Z."/>
            <person name="Yang T."/>
            <person name="Chen M."/>
            <person name="Li J."/>
            <person name="Chen F."/>
            <person name="Yang J."/>
            <person name="Li W."/>
            <person name="Zhang B."/>
            <person name="Zhang Z."/>
            <person name="Wu J."/>
            <person name="Zhang C."/>
            <person name="Long L."/>
            <person name="Xiao J."/>
        </authorList>
    </citation>
    <scope>NUCLEOTIDE SEQUENCE [LARGE SCALE GENOMIC DNA]</scope>
    <source>
        <strain evidence="2 3">SCSIO M10379</strain>
    </source>
</reference>
<feature type="compositionally biased region" description="Basic and acidic residues" evidence="1">
    <location>
        <begin position="13"/>
        <end position="34"/>
    </location>
</feature>
<gene>
    <name evidence="2" type="ORF">AN217_12545</name>
</gene>